<evidence type="ECO:0000313" key="7">
    <source>
        <dbReference type="Proteomes" id="UP000830729"/>
    </source>
</evidence>
<dbReference type="SUPFAM" id="SSF53850">
    <property type="entry name" value="Periplasmic binding protein-like II"/>
    <property type="match status" value="1"/>
</dbReference>
<dbReference type="Pfam" id="PF00496">
    <property type="entry name" value="SBP_bac_5"/>
    <property type="match status" value="1"/>
</dbReference>
<proteinExistence type="inferred from homology"/>
<dbReference type="InterPro" id="IPR039424">
    <property type="entry name" value="SBP_5"/>
</dbReference>
<gene>
    <name evidence="6" type="ORF">M0R89_02400</name>
</gene>
<keyword evidence="7" id="KW-1185">Reference proteome</keyword>
<dbReference type="PROSITE" id="PS51318">
    <property type="entry name" value="TAT"/>
    <property type="match status" value="1"/>
</dbReference>
<reference evidence="6 7" key="1">
    <citation type="submission" date="2022-04" db="EMBL/GenBank/DDBJ databases">
        <title>Diverse halophilic archaea isolated from saline environments.</title>
        <authorList>
            <person name="Cui H.-L."/>
        </authorList>
    </citation>
    <scope>NUCLEOTIDE SEQUENCE [LARGE SCALE GENOMIC DNA]</scope>
    <source>
        <strain evidence="6 7">XZYJT49</strain>
    </source>
</reference>
<dbReference type="AlphaFoldDB" id="A0A8U0HVG5"/>
<feature type="compositionally biased region" description="Low complexity" evidence="4">
    <location>
        <begin position="37"/>
        <end position="53"/>
    </location>
</feature>
<dbReference type="PANTHER" id="PTHR30290:SF9">
    <property type="entry name" value="OLIGOPEPTIDE-BINDING PROTEIN APPA"/>
    <property type="match status" value="1"/>
</dbReference>
<evidence type="ECO:0000256" key="2">
    <source>
        <dbReference type="ARBA" id="ARBA00022448"/>
    </source>
</evidence>
<dbReference type="InterPro" id="IPR006311">
    <property type="entry name" value="TAT_signal"/>
</dbReference>
<feature type="domain" description="Solute-binding protein family 5" evidence="5">
    <location>
        <begin position="108"/>
        <end position="468"/>
    </location>
</feature>
<keyword evidence="3" id="KW-0732">Signal</keyword>
<dbReference type="EMBL" id="CP096659">
    <property type="protein sequence ID" value="UPV74928.1"/>
    <property type="molecule type" value="Genomic_DNA"/>
</dbReference>
<comment type="similarity">
    <text evidence="1">Belongs to the bacterial solute-binding protein 5 family.</text>
</comment>
<evidence type="ECO:0000313" key="6">
    <source>
        <dbReference type="EMBL" id="UPV74928.1"/>
    </source>
</evidence>
<evidence type="ECO:0000256" key="3">
    <source>
        <dbReference type="ARBA" id="ARBA00022729"/>
    </source>
</evidence>
<dbReference type="Proteomes" id="UP000830729">
    <property type="component" value="Chromosome"/>
</dbReference>
<dbReference type="KEGG" id="halx:M0R89_02400"/>
<dbReference type="GO" id="GO:0042597">
    <property type="term" value="C:periplasmic space"/>
    <property type="evidence" value="ECO:0007669"/>
    <property type="project" value="UniProtKB-ARBA"/>
</dbReference>
<dbReference type="GO" id="GO:0043190">
    <property type="term" value="C:ATP-binding cassette (ABC) transporter complex"/>
    <property type="evidence" value="ECO:0007669"/>
    <property type="project" value="InterPro"/>
</dbReference>
<dbReference type="InterPro" id="IPR030678">
    <property type="entry name" value="Peptide/Ni-bd"/>
</dbReference>
<dbReference type="RefSeq" id="WP_248650971.1">
    <property type="nucleotide sequence ID" value="NZ_CP096659.1"/>
</dbReference>
<dbReference type="GeneID" id="72184013"/>
<evidence type="ECO:0000256" key="4">
    <source>
        <dbReference type="SAM" id="MobiDB-lite"/>
    </source>
</evidence>
<organism evidence="6 7">
    <name type="scientific">Halorussus limi</name>
    <dbReference type="NCBI Taxonomy" id="2938695"/>
    <lineage>
        <taxon>Archaea</taxon>
        <taxon>Methanobacteriati</taxon>
        <taxon>Methanobacteriota</taxon>
        <taxon>Stenosarchaea group</taxon>
        <taxon>Halobacteria</taxon>
        <taxon>Halobacteriales</taxon>
        <taxon>Haladaptataceae</taxon>
        <taxon>Halorussus</taxon>
    </lineage>
</organism>
<dbReference type="Gene3D" id="3.40.190.10">
    <property type="entry name" value="Periplasmic binding protein-like II"/>
    <property type="match status" value="1"/>
</dbReference>
<dbReference type="GO" id="GO:0015833">
    <property type="term" value="P:peptide transport"/>
    <property type="evidence" value="ECO:0007669"/>
    <property type="project" value="TreeGrafter"/>
</dbReference>
<dbReference type="InterPro" id="IPR000914">
    <property type="entry name" value="SBP_5_dom"/>
</dbReference>
<evidence type="ECO:0000259" key="5">
    <source>
        <dbReference type="Pfam" id="PF00496"/>
    </source>
</evidence>
<dbReference type="PANTHER" id="PTHR30290">
    <property type="entry name" value="PERIPLASMIC BINDING COMPONENT OF ABC TRANSPORTER"/>
    <property type="match status" value="1"/>
</dbReference>
<protein>
    <submittedName>
        <fullName evidence="6">ABC transporter substrate-binding protein</fullName>
    </submittedName>
</protein>
<evidence type="ECO:0000256" key="1">
    <source>
        <dbReference type="ARBA" id="ARBA00005695"/>
    </source>
</evidence>
<name>A0A8U0HVG5_9EURY</name>
<feature type="region of interest" description="Disordered" evidence="4">
    <location>
        <begin position="25"/>
        <end position="68"/>
    </location>
</feature>
<dbReference type="Gene3D" id="3.90.76.10">
    <property type="entry name" value="Dipeptide-binding Protein, Domain 1"/>
    <property type="match status" value="1"/>
</dbReference>
<keyword evidence="2" id="KW-0813">Transport</keyword>
<dbReference type="GO" id="GO:1904680">
    <property type="term" value="F:peptide transmembrane transporter activity"/>
    <property type="evidence" value="ECO:0007669"/>
    <property type="project" value="TreeGrafter"/>
</dbReference>
<accession>A0A8U0HVG5</accession>
<dbReference type="Gene3D" id="3.10.105.10">
    <property type="entry name" value="Dipeptide-binding Protein, Domain 3"/>
    <property type="match status" value="1"/>
</dbReference>
<sequence>MAHDEGTSRRKFLTAAGAAAATASVAGCTGGGGGQGTTTATDTTTAETTAESTETTEESGGGGGEFAVTITQGQMPTTLDPQNHRSTPTDNVVLHAYEGLLGRDRKGKIVQKLATKYERQEPGRVRFTIREGVTFHNGDQLTPEDVAFSINRIVKENVGIASPQSDQLAGVTGAKVVDGQRAVDVMSDGVNPVVFSLFATYCDVMQKSWVQERSKSEIAKQMNGTGPFKLEEYQSDVKVEFSNYQDYWREPAAVTSLTFRAAKESSTRVNQLLEGETDVIVNVPPQDISRVKSTGSTRLSAAPSTRIIYNAMKYNVEPFSSPKFRRAMNHAVDLQSIIKNVLSNFADPTGQPTLEGFFGYNSDVNPFPHDKSKAEKLVEESGHAGASITLHTPVGRYLKDVEIAQAVANQIDQLSNVSCSVKQREFATLAGELTDGKLETAPNFYLIGWGNATFDASQTIIPLLTTDGALTSYSNDKVDSMMEQAQNQGNKSKRDKTLQEVNKILHDQAPWIFLNRQYSVYGVQNRVQWKARRDERIDAYAMAPADGQ</sequence>
<dbReference type="PIRSF" id="PIRSF002741">
    <property type="entry name" value="MppA"/>
    <property type="match status" value="1"/>
</dbReference>